<organism evidence="2 3">
    <name type="scientific">Candidatus Yanofskybacteria bacterium CG10_big_fil_rev_8_21_14_0_10_46_23</name>
    <dbReference type="NCBI Taxonomy" id="1975098"/>
    <lineage>
        <taxon>Bacteria</taxon>
        <taxon>Candidatus Yanofskyibacteriota</taxon>
    </lineage>
</organism>
<sequence length="191" mass="21080">MADSGGIQLLPESRRDIQVKIPGQNQFLIWGVILAIIVIGVFFGLNLWSQTLQDRVAQQDQALQDLDKSRDKEAEARLTVVQGQLGAVSTLLEQHIVWSRLLKSIQDRTNSQIEYKKLSANIDEAELNIEGRAINYTAIARQVAAYLGAGAVKDIEISEASLENSGAVSFKLKVLIDKPEILLGALTREEN</sequence>
<accession>A0A2H0R412</accession>
<evidence type="ECO:0000256" key="1">
    <source>
        <dbReference type="SAM" id="Phobius"/>
    </source>
</evidence>
<dbReference type="Proteomes" id="UP000230232">
    <property type="component" value="Unassembled WGS sequence"/>
</dbReference>
<keyword evidence="1" id="KW-0812">Transmembrane</keyword>
<keyword evidence="1" id="KW-1133">Transmembrane helix</keyword>
<evidence type="ECO:0008006" key="4">
    <source>
        <dbReference type="Google" id="ProtNLM"/>
    </source>
</evidence>
<feature type="transmembrane region" description="Helical" evidence="1">
    <location>
        <begin position="27"/>
        <end position="48"/>
    </location>
</feature>
<gene>
    <name evidence="2" type="ORF">COV31_02585</name>
</gene>
<comment type="caution">
    <text evidence="2">The sequence shown here is derived from an EMBL/GenBank/DDBJ whole genome shotgun (WGS) entry which is preliminary data.</text>
</comment>
<name>A0A2H0R412_9BACT</name>
<reference evidence="2 3" key="1">
    <citation type="submission" date="2017-09" db="EMBL/GenBank/DDBJ databases">
        <title>Depth-based differentiation of microbial function through sediment-hosted aquifers and enrichment of novel symbionts in the deep terrestrial subsurface.</title>
        <authorList>
            <person name="Probst A.J."/>
            <person name="Ladd B."/>
            <person name="Jarett J.K."/>
            <person name="Geller-Mcgrath D.E."/>
            <person name="Sieber C.M."/>
            <person name="Emerson J.B."/>
            <person name="Anantharaman K."/>
            <person name="Thomas B.C."/>
            <person name="Malmstrom R."/>
            <person name="Stieglmeier M."/>
            <person name="Klingl A."/>
            <person name="Woyke T."/>
            <person name="Ryan C.M."/>
            <person name="Banfield J.F."/>
        </authorList>
    </citation>
    <scope>NUCLEOTIDE SEQUENCE [LARGE SCALE GENOMIC DNA]</scope>
    <source>
        <strain evidence="2">CG10_big_fil_rev_8_21_14_0_10_46_23</strain>
    </source>
</reference>
<dbReference type="AlphaFoldDB" id="A0A2H0R412"/>
<proteinExistence type="predicted"/>
<protein>
    <recommendedName>
        <fullName evidence="4">Fimbrial assembly protein</fullName>
    </recommendedName>
</protein>
<keyword evidence="1" id="KW-0472">Membrane</keyword>
<evidence type="ECO:0000313" key="3">
    <source>
        <dbReference type="Proteomes" id="UP000230232"/>
    </source>
</evidence>
<evidence type="ECO:0000313" key="2">
    <source>
        <dbReference type="EMBL" id="PIR41268.1"/>
    </source>
</evidence>
<dbReference type="EMBL" id="PCXO01000010">
    <property type="protein sequence ID" value="PIR41268.1"/>
    <property type="molecule type" value="Genomic_DNA"/>
</dbReference>